<evidence type="ECO:0000256" key="3">
    <source>
        <dbReference type="ARBA" id="ARBA00025745"/>
    </source>
</evidence>
<feature type="compositionally biased region" description="Polar residues" evidence="4">
    <location>
        <begin position="9"/>
        <end position="19"/>
    </location>
</feature>
<organism evidence="5 6">
    <name type="scientific">Catagonus wagneri</name>
    <name type="common">Chacoan peccary</name>
    <dbReference type="NCBI Taxonomy" id="51154"/>
    <lineage>
        <taxon>Eukaryota</taxon>
        <taxon>Metazoa</taxon>
        <taxon>Chordata</taxon>
        <taxon>Craniata</taxon>
        <taxon>Vertebrata</taxon>
        <taxon>Euteleostomi</taxon>
        <taxon>Mammalia</taxon>
        <taxon>Eutheria</taxon>
        <taxon>Laurasiatheria</taxon>
        <taxon>Artiodactyla</taxon>
        <taxon>Suina</taxon>
        <taxon>Tayassuidae</taxon>
        <taxon>Catagonus</taxon>
    </lineage>
</organism>
<protein>
    <recommendedName>
        <fullName evidence="1">Proteasome assembly chaperone 2</fullName>
    </recommendedName>
</protein>
<dbReference type="GeneTree" id="ENSGT00390000018415"/>
<feature type="region of interest" description="Disordered" evidence="4">
    <location>
        <begin position="1"/>
        <end position="20"/>
    </location>
</feature>
<dbReference type="Proteomes" id="UP000694540">
    <property type="component" value="Unplaced"/>
</dbReference>
<name>A0A8C3W676_9CETA</name>
<evidence type="ECO:0000313" key="5">
    <source>
        <dbReference type="Ensembl" id="ENSCWAP00000009389.1"/>
    </source>
</evidence>
<dbReference type="AlphaFoldDB" id="A0A8C3W676"/>
<proteinExistence type="inferred from homology"/>
<dbReference type="InterPro" id="IPR038389">
    <property type="entry name" value="PSMG2_sf"/>
</dbReference>
<dbReference type="PANTHER" id="PTHR12970:SF1">
    <property type="entry name" value="PROTEASOME ASSEMBLY CHAPERONE 2"/>
    <property type="match status" value="1"/>
</dbReference>
<sequence length="184" mass="20325">MARPRWFPTGTQSPTSQGTDFRRPRYLLEILTAIDLIISTLNMCEIGYVYTDYLVPVVGNNPYATAGGSSAELSINAEVYPSPAKKPVALQLRSIFVKCKSKSFSWGKSSDRTKVVLSSSHSCQHNELQFHRPPSDTLLHIPCKKVFKIGVPVVAQWLTNPNRNDDVAGSIPGLAQWVKNPALL</sequence>
<dbReference type="GO" id="GO:0043248">
    <property type="term" value="P:proteasome assembly"/>
    <property type="evidence" value="ECO:0007669"/>
    <property type="project" value="TreeGrafter"/>
</dbReference>
<reference evidence="5" key="1">
    <citation type="submission" date="2025-08" db="UniProtKB">
        <authorList>
            <consortium name="Ensembl"/>
        </authorList>
    </citation>
    <scope>IDENTIFICATION</scope>
</reference>
<dbReference type="Gene3D" id="3.40.50.10900">
    <property type="entry name" value="PAC-like subunit"/>
    <property type="match status" value="1"/>
</dbReference>
<dbReference type="Ensembl" id="ENSCWAT00000010194.1">
    <property type="protein sequence ID" value="ENSCWAP00000009389.1"/>
    <property type="gene ID" value="ENSCWAG00000007283.1"/>
</dbReference>
<comment type="similarity">
    <text evidence="3">Belongs to the PSMG2 family.</text>
</comment>
<dbReference type="GO" id="GO:0005634">
    <property type="term" value="C:nucleus"/>
    <property type="evidence" value="ECO:0007669"/>
    <property type="project" value="TreeGrafter"/>
</dbReference>
<evidence type="ECO:0000256" key="1">
    <source>
        <dbReference type="ARBA" id="ARBA00019186"/>
    </source>
</evidence>
<dbReference type="PANTHER" id="PTHR12970">
    <property type="entry name" value="PROTEASOME ASSEMBLY CHAPERONE 2"/>
    <property type="match status" value="1"/>
</dbReference>
<evidence type="ECO:0000313" key="6">
    <source>
        <dbReference type="Proteomes" id="UP000694540"/>
    </source>
</evidence>
<accession>A0A8C3W676</accession>
<dbReference type="InterPro" id="IPR019151">
    <property type="entry name" value="Proteasome_assmbl_chaperone_2"/>
</dbReference>
<keyword evidence="6" id="KW-1185">Reference proteome</keyword>
<dbReference type="GO" id="GO:0005829">
    <property type="term" value="C:cytosol"/>
    <property type="evidence" value="ECO:0007669"/>
    <property type="project" value="TreeGrafter"/>
</dbReference>
<dbReference type="InterPro" id="IPR016562">
    <property type="entry name" value="Proteasome_assmbl_chp_2_euk"/>
</dbReference>
<dbReference type="Pfam" id="PF09754">
    <property type="entry name" value="PAC2"/>
    <property type="match status" value="1"/>
</dbReference>
<evidence type="ECO:0000256" key="2">
    <source>
        <dbReference type="ARBA" id="ARBA00023186"/>
    </source>
</evidence>
<keyword evidence="2" id="KW-0143">Chaperone</keyword>
<reference evidence="5" key="2">
    <citation type="submission" date="2025-09" db="UniProtKB">
        <authorList>
            <consortium name="Ensembl"/>
        </authorList>
    </citation>
    <scope>IDENTIFICATION</scope>
</reference>
<evidence type="ECO:0000256" key="4">
    <source>
        <dbReference type="SAM" id="MobiDB-lite"/>
    </source>
</evidence>